<feature type="compositionally biased region" description="Low complexity" evidence="1">
    <location>
        <begin position="588"/>
        <end position="613"/>
    </location>
</feature>
<proteinExistence type="predicted"/>
<feature type="compositionally biased region" description="Polar residues" evidence="1">
    <location>
        <begin position="615"/>
        <end position="634"/>
    </location>
</feature>
<feature type="compositionally biased region" description="Acidic residues" evidence="1">
    <location>
        <begin position="230"/>
        <end position="250"/>
    </location>
</feature>
<dbReference type="GO" id="GO:0009411">
    <property type="term" value="P:response to UV"/>
    <property type="evidence" value="ECO:0007669"/>
    <property type="project" value="InterPro"/>
</dbReference>
<protein>
    <recommendedName>
        <fullName evidence="4">VHS domain-containing protein</fullName>
    </recommendedName>
</protein>
<comment type="caution">
    <text evidence="2">The sequence shown here is derived from an EMBL/GenBank/DDBJ whole genome shotgun (WGS) entry which is preliminary data.</text>
</comment>
<gene>
    <name evidence="2" type="ORF">WJX72_003694</name>
</gene>
<dbReference type="GO" id="GO:0006283">
    <property type="term" value="P:transcription-coupled nucleotide-excision repair"/>
    <property type="evidence" value="ECO:0007669"/>
    <property type="project" value="TreeGrafter"/>
</dbReference>
<evidence type="ECO:0000256" key="1">
    <source>
        <dbReference type="SAM" id="MobiDB-lite"/>
    </source>
</evidence>
<sequence length="779" mass="82597">MIDVAVQRRLTGLIESLTDKRKGGALEEGSLKQIKAICKQGDDNVLVAFDLLMDRLKLPHAQTRLHVLHLCDELFQRSKAFRSQLAKHFTAFLELTIGYKQGKPLPPPADVATLLRDQTLQVIEGWDENHGRLYSQVSLGCRYLKETLKYQFPELRARAAAAEAEQREREARAQALVQEKYVRLCNEAEDTTTEIESTLTQQEECYAILAGEEGGSAAPRGDATGGAAAGDEEDWEEIPPEQPPEEDDPDAREGLAAYDVDTVPESLVAEAAANARIPLHNVDSSVAEQLVGLHKLVTHRHLPTIQAWLRTLVKVDVGAPGSAEHAARERLLRSAIDLRTRLTEAKTKYESVQDELAAALAWTAPGSAAGPSQPAWRAPKHNWGFSPEQIRQQAQAKASQAAAGQAVAALVSHPAKAGAAPAPQLKSSLPASVKQALLQQAPEVPAGNHLSYWDSESARALVNARGMELQNHWGPVDAHKELPETQLAQFFGVRASYYTPAAAQQNAAAKAPAAAAVTQPTPAVAAAAASAEEEQQLLAPKPVPVTRIGKPTAGQSAGVGQAAAAGSAETATERLPNPVPVTRIGRPAAVPSADVRQAAAASSSARTTTADAPLSSASRAGTNGNVSRSPQQPVAQAPNGAMAASGHPHQAPNRSLPAAAAQQRAADSGALASGARMLHADERTQRAADRAHNDAVLSAVAMTDEELARRLNDQELQALASPPARGRQGKGGTKRKGTVAERLAKKLLTGRAHAAAIAEGMHMETETARNASSNKWENV</sequence>
<feature type="compositionally biased region" description="Polar residues" evidence="1">
    <location>
        <begin position="768"/>
        <end position="779"/>
    </location>
</feature>
<feature type="compositionally biased region" description="Low complexity" evidence="1">
    <location>
        <begin position="553"/>
        <end position="570"/>
    </location>
</feature>
<evidence type="ECO:0000313" key="2">
    <source>
        <dbReference type="EMBL" id="KAK9807595.1"/>
    </source>
</evidence>
<dbReference type="AlphaFoldDB" id="A0AAW1PCP4"/>
<dbReference type="InterPro" id="IPR049408">
    <property type="entry name" value="UVSSA_N_a-solenoid_rpt"/>
</dbReference>
<reference evidence="2 3" key="1">
    <citation type="journal article" date="2024" name="Nat. Commun.">
        <title>Phylogenomics reveals the evolutionary origins of lichenization in chlorophyte algae.</title>
        <authorList>
            <person name="Puginier C."/>
            <person name="Libourel C."/>
            <person name="Otte J."/>
            <person name="Skaloud P."/>
            <person name="Haon M."/>
            <person name="Grisel S."/>
            <person name="Petersen M."/>
            <person name="Berrin J.G."/>
            <person name="Delaux P.M."/>
            <person name="Dal Grande F."/>
            <person name="Keller J."/>
        </authorList>
    </citation>
    <scope>NUCLEOTIDE SEQUENCE [LARGE SCALE GENOMIC DNA]</scope>
    <source>
        <strain evidence="2 3">SAG 2043</strain>
    </source>
</reference>
<organism evidence="2 3">
    <name type="scientific">[Myrmecia] bisecta</name>
    <dbReference type="NCBI Taxonomy" id="41462"/>
    <lineage>
        <taxon>Eukaryota</taxon>
        <taxon>Viridiplantae</taxon>
        <taxon>Chlorophyta</taxon>
        <taxon>core chlorophytes</taxon>
        <taxon>Trebouxiophyceae</taxon>
        <taxon>Trebouxiales</taxon>
        <taxon>Trebouxiaceae</taxon>
        <taxon>Myrmecia</taxon>
    </lineage>
</organism>
<evidence type="ECO:0000313" key="3">
    <source>
        <dbReference type="Proteomes" id="UP001489004"/>
    </source>
</evidence>
<feature type="region of interest" description="Disordered" evidence="1">
    <location>
        <begin position="758"/>
        <end position="779"/>
    </location>
</feature>
<feature type="region of interest" description="Disordered" evidence="1">
    <location>
        <begin position="717"/>
        <end position="739"/>
    </location>
</feature>
<feature type="compositionally biased region" description="Low complexity" evidence="1">
    <location>
        <begin position="654"/>
        <end position="672"/>
    </location>
</feature>
<dbReference type="PANTHER" id="PTHR28670">
    <property type="entry name" value="UV-STIMULATED SCAFFOLD PROTEIN A"/>
    <property type="match status" value="1"/>
</dbReference>
<dbReference type="Proteomes" id="UP001489004">
    <property type="component" value="Unassembled WGS sequence"/>
</dbReference>
<dbReference type="PANTHER" id="PTHR28670:SF1">
    <property type="entry name" value="UV-STIMULATED SCAFFOLD PROTEIN A"/>
    <property type="match status" value="1"/>
</dbReference>
<keyword evidence="3" id="KW-1185">Reference proteome</keyword>
<feature type="region of interest" description="Disordered" evidence="1">
    <location>
        <begin position="214"/>
        <end position="252"/>
    </location>
</feature>
<dbReference type="Pfam" id="PF20867">
    <property type="entry name" value="UVSSA_N"/>
    <property type="match status" value="1"/>
</dbReference>
<feature type="region of interest" description="Disordered" evidence="1">
    <location>
        <begin position="537"/>
        <end position="672"/>
    </location>
</feature>
<accession>A0AAW1PCP4</accession>
<evidence type="ECO:0008006" key="4">
    <source>
        <dbReference type="Google" id="ProtNLM"/>
    </source>
</evidence>
<dbReference type="GO" id="GO:0000993">
    <property type="term" value="F:RNA polymerase II complex binding"/>
    <property type="evidence" value="ECO:0007669"/>
    <property type="project" value="TreeGrafter"/>
</dbReference>
<name>A0AAW1PCP4_9CHLO</name>
<dbReference type="EMBL" id="JALJOR010000012">
    <property type="protein sequence ID" value="KAK9807595.1"/>
    <property type="molecule type" value="Genomic_DNA"/>
</dbReference>
<dbReference type="InterPro" id="IPR018610">
    <property type="entry name" value="UVSSA"/>
</dbReference>
<dbReference type="GO" id="GO:0005694">
    <property type="term" value="C:chromosome"/>
    <property type="evidence" value="ECO:0007669"/>
    <property type="project" value="TreeGrafter"/>
</dbReference>